<dbReference type="EMBL" id="CP024333">
    <property type="protein sequence ID" value="ATQ15865.1"/>
    <property type="molecule type" value="Genomic_DNA"/>
</dbReference>
<protein>
    <submittedName>
        <fullName evidence="2">Uncharacterized protein</fullName>
    </submittedName>
</protein>
<reference evidence="4" key="1">
    <citation type="submission" date="2019-03" db="EMBL/GenBank/DDBJ databases">
        <title>Whole genome sequencing of Borrelia miyamotoi strains isolated at the Russian territory.</title>
        <authorList>
            <person name="Kuleshov K.V."/>
            <person name="Platonov A.E."/>
            <person name="Goptar I.A."/>
            <person name="Shipulin G.A."/>
            <person name="Markelov M.L."/>
            <person name="Koetsveld J."/>
            <person name="Kolyasnikova N.M."/>
            <person name="Sarksyan D.S."/>
            <person name="Toporkova M.G."/>
            <person name="Hovius J.W."/>
        </authorList>
    </citation>
    <scope>NUCLEOTIDE SEQUENCE [LARGE SCALE GENOMIC DNA]</scope>
    <source>
        <strain evidence="3">Yekat-1</strain>
        <strain evidence="4">Yekat-76</strain>
    </source>
</reference>
<dbReference type="Proteomes" id="UP000291995">
    <property type="component" value="Chromosome"/>
</dbReference>
<evidence type="ECO:0000313" key="2">
    <source>
        <dbReference type="EMBL" id="QBK61850.1"/>
    </source>
</evidence>
<reference evidence="2" key="2">
    <citation type="submission" date="2022-12" db="EMBL/GenBank/DDBJ databases">
        <title>Whole genome sequencing of Borrelia miyamotoi strains isolated at the Russian territory.</title>
        <authorList>
            <person name="Kuleshov K.V."/>
            <person name="Platonov A.E."/>
            <person name="Goptar I.A."/>
            <person name="Shipulin G.A."/>
            <person name="Markelov M.L."/>
            <person name="Koetsveld J."/>
            <person name="Kolyasnikova N.M."/>
            <person name="Sarksyan D.S."/>
            <person name="Toporkova M.G."/>
            <person name="Hovius J.W."/>
        </authorList>
    </citation>
    <scope>NUCLEOTIDE SEQUENCE</scope>
    <source>
        <strain evidence="1">Yekat-1</strain>
        <strain evidence="2">Yekat-76</strain>
    </source>
</reference>
<dbReference type="AlphaFoldDB" id="A0AAP8YRL8"/>
<evidence type="ECO:0000313" key="4">
    <source>
        <dbReference type="Proteomes" id="UP000291995"/>
    </source>
</evidence>
<evidence type="ECO:0000313" key="3">
    <source>
        <dbReference type="Proteomes" id="UP000230633"/>
    </source>
</evidence>
<accession>A0AAP8YRL8</accession>
<dbReference type="EMBL" id="CP036557">
    <property type="protein sequence ID" value="QBK61850.1"/>
    <property type="molecule type" value="Genomic_DNA"/>
</dbReference>
<keyword evidence="3" id="KW-1185">Reference proteome</keyword>
<proteinExistence type="predicted"/>
<evidence type="ECO:0000313" key="1">
    <source>
        <dbReference type="EMBL" id="ATQ15865.1"/>
    </source>
</evidence>
<dbReference type="RefSeq" id="WP_025443630.1">
    <property type="nucleotide sequence ID" value="NZ_AP024371.1"/>
</dbReference>
<dbReference type="GeneID" id="75118261"/>
<name>A0AAP8YRL8_9SPIR</name>
<organism evidence="2 4">
    <name type="scientific">Borrelia miyamotoi</name>
    <dbReference type="NCBI Taxonomy" id="47466"/>
    <lineage>
        <taxon>Bacteria</taxon>
        <taxon>Pseudomonadati</taxon>
        <taxon>Spirochaetota</taxon>
        <taxon>Spirochaetia</taxon>
        <taxon>Spirochaetales</taxon>
        <taxon>Borreliaceae</taxon>
        <taxon>Borrelia</taxon>
    </lineage>
</organism>
<dbReference type="Proteomes" id="UP000230633">
    <property type="component" value="Chromosome"/>
</dbReference>
<sequence>MILISFNLNGESLSKSVKLPLSTRELLINIFYSSERNLIEKMNKNFFLVLLDSKPVYSFLVPAFMLNGRSIITIEGLRNTTFYEALVKVLLENDFGFCANCFSSNALLFYYFLKRKVIIRTDILGYYNTLKCHCVDVNTFLELYLRLEELERK</sequence>
<gene>
    <name evidence="1" type="ORF">CNO13_01490</name>
    <name evidence="2" type="ORF">EZU67_01490</name>
</gene>